<keyword evidence="7" id="KW-1185">Reference proteome</keyword>
<dbReference type="PANTHER" id="PTHR12356:SF3">
    <property type="entry name" value="NUCLEAR MIGRATION PROTEIN NUDC"/>
    <property type="match status" value="1"/>
</dbReference>
<feature type="domain" description="CS" evidence="5">
    <location>
        <begin position="29"/>
        <end position="122"/>
    </location>
</feature>
<dbReference type="GeneID" id="30195474"/>
<dbReference type="RefSeq" id="XP_019029766.1">
    <property type="nucleotide sequence ID" value="XM_019178328.1"/>
</dbReference>
<dbReference type="GO" id="GO:0006457">
    <property type="term" value="P:protein folding"/>
    <property type="evidence" value="ECO:0007669"/>
    <property type="project" value="TreeGrafter"/>
</dbReference>
<comment type="function">
    <text evidence="3">Required for nuclear movement. May interact between microtubules and nuclei and/or may be involved in the generation of force used to move nuclei during interphase.</text>
</comment>
<protein>
    <recommendedName>
        <fullName evidence="4">Nuclear movement protein nudC</fullName>
    </recommendedName>
</protein>
<comment type="subcellular location">
    <subcellularLocation>
        <location evidence="1">Cytoplasm</location>
    </subcellularLocation>
</comment>
<dbReference type="InterPro" id="IPR007052">
    <property type="entry name" value="CS_dom"/>
</dbReference>
<keyword evidence="2" id="KW-0963">Cytoplasm</keyword>
<evidence type="ECO:0000256" key="4">
    <source>
        <dbReference type="ARBA" id="ARBA00068398"/>
    </source>
</evidence>
<dbReference type="Gene3D" id="2.60.40.790">
    <property type="match status" value="1"/>
</dbReference>
<dbReference type="GO" id="GO:0005737">
    <property type="term" value="C:cytoplasm"/>
    <property type="evidence" value="ECO:0007669"/>
    <property type="project" value="UniProtKB-SubCell"/>
</dbReference>
<evidence type="ECO:0000256" key="2">
    <source>
        <dbReference type="ARBA" id="ARBA00022490"/>
    </source>
</evidence>
<comment type="caution">
    <text evidence="6">The sequence shown here is derived from an EMBL/GenBank/DDBJ whole genome shotgun (WGS) entry which is preliminary data.</text>
</comment>
<sequence length="195" mass="22548">MSDKTYDQMTPQERTAFDFAERQREQAEQAELPYKWTQELDTATVTVPLPEGTRGKDLIVEIKKTTLKVQLKKEKDAILEGQLFADVVVDDCSWTIDSSILTIELEKLSSHIGKSQWWPHILTHHPKIDTKKIKPENSQLSDLDPATRGMVEKMMFDNRQKAMGGKTSDQIKKEELVEKFKREHPEMDFSNTKLD</sequence>
<proteinExistence type="predicted"/>
<name>A0A1E3INR5_9TREE</name>
<dbReference type="InterPro" id="IPR037898">
    <property type="entry name" value="NudC_fam"/>
</dbReference>
<reference evidence="6 7" key="1">
    <citation type="submission" date="2016-06" db="EMBL/GenBank/DDBJ databases">
        <title>Evolution of pathogenesis and genome organization in the Tremellales.</title>
        <authorList>
            <person name="Cuomo C."/>
            <person name="Litvintseva A."/>
            <person name="Heitman J."/>
            <person name="Chen Y."/>
            <person name="Sun S."/>
            <person name="Springer D."/>
            <person name="Dromer F."/>
            <person name="Young S."/>
            <person name="Zeng Q."/>
            <person name="Chapman S."/>
            <person name="Gujja S."/>
            <person name="Saif S."/>
            <person name="Birren B."/>
        </authorList>
    </citation>
    <scope>NUCLEOTIDE SEQUENCE [LARGE SCALE GENOMIC DNA]</scope>
    <source>
        <strain evidence="6 7">CBS 7118</strain>
    </source>
</reference>
<dbReference type="CDD" id="cd06467">
    <property type="entry name" value="p23_NUDC_like"/>
    <property type="match status" value="1"/>
</dbReference>
<dbReference type="PANTHER" id="PTHR12356">
    <property type="entry name" value="NUCLEAR MOVEMENT PROTEIN NUDC"/>
    <property type="match status" value="1"/>
</dbReference>
<evidence type="ECO:0000313" key="6">
    <source>
        <dbReference type="EMBL" id="ODN90244.1"/>
    </source>
</evidence>
<evidence type="ECO:0000259" key="5">
    <source>
        <dbReference type="PROSITE" id="PS51203"/>
    </source>
</evidence>
<dbReference type="OrthoDB" id="416217at2759"/>
<organism evidence="6 7">
    <name type="scientific">Cryptococcus wingfieldii CBS 7118</name>
    <dbReference type="NCBI Taxonomy" id="1295528"/>
    <lineage>
        <taxon>Eukaryota</taxon>
        <taxon>Fungi</taxon>
        <taxon>Dikarya</taxon>
        <taxon>Basidiomycota</taxon>
        <taxon>Agaricomycotina</taxon>
        <taxon>Tremellomycetes</taxon>
        <taxon>Tremellales</taxon>
        <taxon>Cryptococcaceae</taxon>
        <taxon>Cryptococcus</taxon>
    </lineage>
</organism>
<accession>A0A1E3INR5</accession>
<dbReference type="Proteomes" id="UP000094819">
    <property type="component" value="Unassembled WGS sequence"/>
</dbReference>
<evidence type="ECO:0000256" key="3">
    <source>
        <dbReference type="ARBA" id="ARBA00059400"/>
    </source>
</evidence>
<dbReference type="GO" id="GO:0051082">
    <property type="term" value="F:unfolded protein binding"/>
    <property type="evidence" value="ECO:0007669"/>
    <property type="project" value="TreeGrafter"/>
</dbReference>
<dbReference type="EMBL" id="AWGH01000021">
    <property type="protein sequence ID" value="ODN90244.1"/>
    <property type="molecule type" value="Genomic_DNA"/>
</dbReference>
<dbReference type="Pfam" id="PF04969">
    <property type="entry name" value="CS"/>
    <property type="match status" value="1"/>
</dbReference>
<dbReference type="AlphaFoldDB" id="A0A1E3INR5"/>
<gene>
    <name evidence="6" type="ORF">L198_06262</name>
</gene>
<dbReference type="FunFam" id="2.60.40.790:FF:000001">
    <property type="entry name" value="Nuclear migration protein nudC"/>
    <property type="match status" value="1"/>
</dbReference>
<evidence type="ECO:0000313" key="7">
    <source>
        <dbReference type="Proteomes" id="UP000094819"/>
    </source>
</evidence>
<dbReference type="PROSITE" id="PS51203">
    <property type="entry name" value="CS"/>
    <property type="match status" value="1"/>
</dbReference>
<dbReference type="InterPro" id="IPR008978">
    <property type="entry name" value="HSP20-like_chaperone"/>
</dbReference>
<dbReference type="SUPFAM" id="SSF49764">
    <property type="entry name" value="HSP20-like chaperones"/>
    <property type="match status" value="1"/>
</dbReference>
<evidence type="ECO:0000256" key="1">
    <source>
        <dbReference type="ARBA" id="ARBA00004496"/>
    </source>
</evidence>